<accession>A0ACB7WU38</accession>
<reference evidence="2" key="1">
    <citation type="journal article" date="2022" name="Nat. Commun.">
        <title>Chromosome evolution and the genetic basis of agronomically important traits in greater yam.</title>
        <authorList>
            <person name="Bredeson J.V."/>
            <person name="Lyons J.B."/>
            <person name="Oniyinde I.O."/>
            <person name="Okereke N.R."/>
            <person name="Kolade O."/>
            <person name="Nnabue I."/>
            <person name="Nwadili C.O."/>
            <person name="Hribova E."/>
            <person name="Parker M."/>
            <person name="Nwogha J."/>
            <person name="Shu S."/>
            <person name="Carlson J."/>
            <person name="Kariba R."/>
            <person name="Muthemba S."/>
            <person name="Knop K."/>
            <person name="Barton G.J."/>
            <person name="Sherwood A.V."/>
            <person name="Lopez-Montes A."/>
            <person name="Asiedu R."/>
            <person name="Jamnadass R."/>
            <person name="Muchugi A."/>
            <person name="Goodstein D."/>
            <person name="Egesi C.N."/>
            <person name="Featherston J."/>
            <person name="Asfaw A."/>
            <person name="Simpson G.G."/>
            <person name="Dolezel J."/>
            <person name="Hendre P.S."/>
            <person name="Van Deynze A."/>
            <person name="Kumar P.L."/>
            <person name="Obidiegwu J.E."/>
            <person name="Bhattacharjee R."/>
            <person name="Rokhsar D.S."/>
        </authorList>
    </citation>
    <scope>NUCLEOTIDE SEQUENCE [LARGE SCALE GENOMIC DNA]</scope>
    <source>
        <strain evidence="2">cv. TDa95/00328</strain>
    </source>
</reference>
<evidence type="ECO:0000313" key="2">
    <source>
        <dbReference type="Proteomes" id="UP000827976"/>
    </source>
</evidence>
<dbReference type="Proteomes" id="UP000827976">
    <property type="component" value="Chromosome 1"/>
</dbReference>
<organism evidence="1 2">
    <name type="scientific">Dioscorea alata</name>
    <name type="common">Purple yam</name>
    <dbReference type="NCBI Taxonomy" id="55571"/>
    <lineage>
        <taxon>Eukaryota</taxon>
        <taxon>Viridiplantae</taxon>
        <taxon>Streptophyta</taxon>
        <taxon>Embryophyta</taxon>
        <taxon>Tracheophyta</taxon>
        <taxon>Spermatophyta</taxon>
        <taxon>Magnoliopsida</taxon>
        <taxon>Liliopsida</taxon>
        <taxon>Dioscoreales</taxon>
        <taxon>Dioscoreaceae</taxon>
        <taxon>Dioscorea</taxon>
    </lineage>
</organism>
<name>A0ACB7WU38_DIOAL</name>
<protein>
    <submittedName>
        <fullName evidence="1">Uncharacterized protein</fullName>
    </submittedName>
</protein>
<comment type="caution">
    <text evidence="1">The sequence shown here is derived from an EMBL/GenBank/DDBJ whole genome shotgun (WGS) entry which is preliminary data.</text>
</comment>
<sequence>MVFISIGVVRHGMHKLNWNCFLGEVKERIWRLNILSITSNLLQLLLQGLMITRFMSLALVIYPMIVVDPFESYLVEAIGKDEVSKQRRKKKKKSNSCQIEKRLLGVME</sequence>
<keyword evidence="2" id="KW-1185">Reference proteome</keyword>
<gene>
    <name evidence="1" type="ORF">IHE45_01G037100</name>
</gene>
<evidence type="ECO:0000313" key="1">
    <source>
        <dbReference type="EMBL" id="KAH7692003.1"/>
    </source>
</evidence>
<dbReference type="EMBL" id="CM037011">
    <property type="protein sequence ID" value="KAH7692003.1"/>
    <property type="molecule type" value="Genomic_DNA"/>
</dbReference>
<proteinExistence type="predicted"/>